<evidence type="ECO:0000256" key="1">
    <source>
        <dbReference type="SAM" id="MobiDB-lite"/>
    </source>
</evidence>
<feature type="region of interest" description="Disordered" evidence="1">
    <location>
        <begin position="112"/>
        <end position="136"/>
    </location>
</feature>
<sequence>MSSTTNAPEPDRQATMIPKQPRFEDRISQTVYDDGHGRYIVASRQRPQIVRRTDAADNRHSRYPASRKPSNSEGLAPSREVCVEQQSPKYPRKVVVIPALSKPVNPALRVERSTLQRWAEPTPPPTPRSGRLPSPELSDLEEAPFCECDEAIMPKCCASCKNAMHPWGR</sequence>
<dbReference type="HOGENOM" id="CLU_1427752_0_0_1"/>
<accession>Q0UKP8</accession>
<reference evidence="3" key="1">
    <citation type="journal article" date="2007" name="Plant Cell">
        <title>Dothideomycete-plant interactions illuminated by genome sequencing and EST analysis of the wheat pathogen Stagonospora nodorum.</title>
        <authorList>
            <person name="Hane J.K."/>
            <person name="Lowe R.G."/>
            <person name="Solomon P.S."/>
            <person name="Tan K.C."/>
            <person name="Schoch C.L."/>
            <person name="Spatafora J.W."/>
            <person name="Crous P.W."/>
            <person name="Kodira C."/>
            <person name="Birren B.W."/>
            <person name="Galagan J.E."/>
            <person name="Torriani S.F."/>
            <person name="McDonald B.A."/>
            <person name="Oliver R.P."/>
        </authorList>
    </citation>
    <scope>NUCLEOTIDE SEQUENCE [LARGE SCALE GENOMIC DNA]</scope>
    <source>
        <strain evidence="3">SN15 / ATCC MYA-4574 / FGSC 10173</strain>
    </source>
</reference>
<gene>
    <name evidence="2" type="ORF">SNOG_07666</name>
</gene>
<proteinExistence type="predicted"/>
<evidence type="ECO:0000313" key="2">
    <source>
        <dbReference type="EMBL" id="EAT85132.1"/>
    </source>
</evidence>
<dbReference type="KEGG" id="pno:SNOG_07666"/>
<dbReference type="VEuPathDB" id="FungiDB:JI435_076660"/>
<evidence type="ECO:0000313" key="3">
    <source>
        <dbReference type="Proteomes" id="UP000001055"/>
    </source>
</evidence>
<feature type="region of interest" description="Disordered" evidence="1">
    <location>
        <begin position="1"/>
        <end position="25"/>
    </location>
</feature>
<dbReference type="OMA" id="LKEAPFC"/>
<dbReference type="AlphaFoldDB" id="Q0UKP8"/>
<feature type="compositionally biased region" description="Basic and acidic residues" evidence="1">
    <location>
        <begin position="51"/>
        <end position="60"/>
    </location>
</feature>
<dbReference type="GeneID" id="5974892"/>
<dbReference type="InParanoid" id="Q0UKP8"/>
<dbReference type="eggNOG" id="ENOG502RJ1E">
    <property type="taxonomic scope" value="Eukaryota"/>
</dbReference>
<dbReference type="Proteomes" id="UP000001055">
    <property type="component" value="Unassembled WGS sequence"/>
</dbReference>
<protein>
    <submittedName>
        <fullName evidence="2">Uncharacterized protein</fullName>
    </submittedName>
</protein>
<name>Q0UKP8_PHANO</name>
<organism evidence="2 3">
    <name type="scientific">Phaeosphaeria nodorum (strain SN15 / ATCC MYA-4574 / FGSC 10173)</name>
    <name type="common">Glume blotch fungus</name>
    <name type="synonym">Parastagonospora nodorum</name>
    <dbReference type="NCBI Taxonomy" id="321614"/>
    <lineage>
        <taxon>Eukaryota</taxon>
        <taxon>Fungi</taxon>
        <taxon>Dikarya</taxon>
        <taxon>Ascomycota</taxon>
        <taxon>Pezizomycotina</taxon>
        <taxon>Dothideomycetes</taxon>
        <taxon>Pleosporomycetidae</taxon>
        <taxon>Pleosporales</taxon>
        <taxon>Pleosporineae</taxon>
        <taxon>Phaeosphaeriaceae</taxon>
        <taxon>Parastagonospora</taxon>
    </lineage>
</organism>
<dbReference type="EMBL" id="CH445335">
    <property type="protein sequence ID" value="EAT85132.1"/>
    <property type="molecule type" value="Genomic_DNA"/>
</dbReference>
<dbReference type="RefSeq" id="XP_001797999.1">
    <property type="nucleotide sequence ID" value="XM_001797947.1"/>
</dbReference>
<feature type="region of interest" description="Disordered" evidence="1">
    <location>
        <begin position="40"/>
        <end position="86"/>
    </location>
</feature>